<gene>
    <name evidence="4" type="ORF">METZ01_LOCUS416751</name>
</gene>
<sequence length="242" mass="27696">MSFLDVICGAMGAFLIVMVILMPYYKKEAQDFLQSIGNLKQELAETTQRLEETETELVRAEKRIRETETELDRAEKRIRELEQELQKSQSQNSALQRSVDEVRKRRDTPLLVGLKWPSRLVDLDLYLVQPSGHAVGFACKKRGLTELVFDYRKGGEGAEVVISTKARPGRWKICVHLYKGVSETIQELKIRASDFSKDLSFISIRGEKTWKKIAELTVTETGVIQGFRSFENTSCQIPYICN</sequence>
<organism evidence="4">
    <name type="scientific">marine metagenome</name>
    <dbReference type="NCBI Taxonomy" id="408172"/>
    <lineage>
        <taxon>unclassified sequences</taxon>
        <taxon>metagenomes</taxon>
        <taxon>ecological metagenomes</taxon>
    </lineage>
</organism>
<proteinExistence type="predicted"/>
<keyword evidence="1" id="KW-0175">Coiled coil</keyword>
<dbReference type="AlphaFoldDB" id="A0A382WYA7"/>
<dbReference type="SUPFAM" id="SSF57997">
    <property type="entry name" value="Tropomyosin"/>
    <property type="match status" value="1"/>
</dbReference>
<evidence type="ECO:0000313" key="4">
    <source>
        <dbReference type="EMBL" id="SVD63897.1"/>
    </source>
</evidence>
<feature type="transmembrane region" description="Helical" evidence="2">
    <location>
        <begin position="6"/>
        <end position="25"/>
    </location>
</feature>
<dbReference type="Gene3D" id="1.20.5.340">
    <property type="match status" value="1"/>
</dbReference>
<evidence type="ECO:0000256" key="2">
    <source>
        <dbReference type="SAM" id="Phobius"/>
    </source>
</evidence>
<dbReference type="InterPro" id="IPR025593">
    <property type="entry name" value="GAS8_dom"/>
</dbReference>
<dbReference type="EMBL" id="UINC01163535">
    <property type="protein sequence ID" value="SVD63897.1"/>
    <property type="molecule type" value="Genomic_DNA"/>
</dbReference>
<keyword evidence="2" id="KW-0472">Membrane</keyword>
<dbReference type="GO" id="GO:0048870">
    <property type="term" value="P:cell motility"/>
    <property type="evidence" value="ECO:0007669"/>
    <property type="project" value="InterPro"/>
</dbReference>
<name>A0A382WYA7_9ZZZZ</name>
<reference evidence="4" key="1">
    <citation type="submission" date="2018-05" db="EMBL/GenBank/DDBJ databases">
        <authorList>
            <person name="Lanie J.A."/>
            <person name="Ng W.-L."/>
            <person name="Kazmierczak K.M."/>
            <person name="Andrzejewski T.M."/>
            <person name="Davidsen T.M."/>
            <person name="Wayne K.J."/>
            <person name="Tettelin H."/>
            <person name="Glass J.I."/>
            <person name="Rusch D."/>
            <person name="Podicherti R."/>
            <person name="Tsui H.-C.T."/>
            <person name="Winkler M.E."/>
        </authorList>
    </citation>
    <scope>NUCLEOTIDE SEQUENCE</scope>
</reference>
<keyword evidence="2" id="KW-0812">Transmembrane</keyword>
<evidence type="ECO:0000256" key="1">
    <source>
        <dbReference type="SAM" id="Coils"/>
    </source>
</evidence>
<evidence type="ECO:0000259" key="3">
    <source>
        <dbReference type="Pfam" id="PF13851"/>
    </source>
</evidence>
<dbReference type="Pfam" id="PF13851">
    <property type="entry name" value="GAS"/>
    <property type="match status" value="1"/>
</dbReference>
<protein>
    <recommendedName>
        <fullName evidence="3">Growth arrest-specific protein 8 domain-containing protein</fullName>
    </recommendedName>
</protein>
<keyword evidence="2" id="KW-1133">Transmembrane helix</keyword>
<dbReference type="GO" id="GO:0031514">
    <property type="term" value="C:motile cilium"/>
    <property type="evidence" value="ECO:0007669"/>
    <property type="project" value="InterPro"/>
</dbReference>
<feature type="coiled-coil region" evidence="1">
    <location>
        <begin position="29"/>
        <end position="105"/>
    </location>
</feature>
<feature type="domain" description="Growth arrest-specific protein 8" evidence="3">
    <location>
        <begin position="24"/>
        <end position="103"/>
    </location>
</feature>
<accession>A0A382WYA7</accession>